<reference evidence="1 2" key="1">
    <citation type="submission" date="2019-10" db="EMBL/GenBank/DDBJ databases">
        <authorList>
            <person name="Blom J."/>
        </authorList>
    </citation>
    <scope>NUCLEOTIDE SEQUENCE [LARGE SCALE GENOMIC DNA]</scope>
    <source>
        <strain evidence="1 2">ES3154-GLU</strain>
    </source>
</reference>
<protein>
    <submittedName>
        <fullName evidence="1">Uncharacterized protein</fullName>
    </submittedName>
</protein>
<dbReference type="Proteomes" id="UP000419017">
    <property type="component" value="Unassembled WGS sequence"/>
</dbReference>
<sequence>MSNAKKIYNDIEKDFFSLYNATKKEPFKNIAKERHLEDLDLDISEENEDIFESFNKLNDILNGKKSKYYSLEFFKNTFSMDPFIYHCKSILDRYKPKEIYVDINYMDEDIYNLLNNVFFAMFNRTRKDEFSVYSYSYFGTSEKNYPMALWNTAYKIGEKDFKYDYLISDKAEVLKKIKWTKLCTIISTKDKIKDFFEEDDFKKVIALQEVEDKIIVSFNSKKANNESIVYKKLDNDLRTIDIEELKKIIDGSEIIKGSNPYEIYFENIMKNKEKTNKSIDLLKSVLNKNKDCK</sequence>
<accession>A0A6I8MEH0</accession>
<dbReference type="AlphaFoldDB" id="A0A6I8MEH0"/>
<dbReference type="EMBL" id="CABWIB010000001">
    <property type="protein sequence ID" value="VWL85889.1"/>
    <property type="molecule type" value="Genomic_DNA"/>
</dbReference>
<evidence type="ECO:0000313" key="2">
    <source>
        <dbReference type="Proteomes" id="UP000419017"/>
    </source>
</evidence>
<proteinExistence type="predicted"/>
<organism evidence="1 2">
    <name type="scientific">Oceanivirga miroungae</name>
    <dbReference type="NCBI Taxonomy" id="1130046"/>
    <lineage>
        <taxon>Bacteria</taxon>
        <taxon>Fusobacteriati</taxon>
        <taxon>Fusobacteriota</taxon>
        <taxon>Fusobacteriia</taxon>
        <taxon>Fusobacteriales</taxon>
        <taxon>Leptotrichiaceae</taxon>
        <taxon>Oceanivirga</taxon>
    </lineage>
</organism>
<keyword evidence="2" id="KW-1185">Reference proteome</keyword>
<dbReference type="RefSeq" id="WP_156683851.1">
    <property type="nucleotide sequence ID" value="NZ_CABWIB010000001.1"/>
</dbReference>
<evidence type="ECO:0000313" key="1">
    <source>
        <dbReference type="EMBL" id="VWL85889.1"/>
    </source>
</evidence>
<gene>
    <name evidence="1" type="ORF">OMES3154_01175</name>
</gene>
<name>A0A6I8MEH0_9FUSO</name>